<protein>
    <recommendedName>
        <fullName evidence="3">RNase H type-1 domain-containing protein</fullName>
    </recommendedName>
</protein>
<proteinExistence type="predicted"/>
<organism evidence="1 2">
    <name type="scientific">Oedothorax gibbosus</name>
    <dbReference type="NCBI Taxonomy" id="931172"/>
    <lineage>
        <taxon>Eukaryota</taxon>
        <taxon>Metazoa</taxon>
        <taxon>Ecdysozoa</taxon>
        <taxon>Arthropoda</taxon>
        <taxon>Chelicerata</taxon>
        <taxon>Arachnida</taxon>
        <taxon>Araneae</taxon>
        <taxon>Araneomorphae</taxon>
        <taxon>Entelegynae</taxon>
        <taxon>Araneoidea</taxon>
        <taxon>Linyphiidae</taxon>
        <taxon>Erigoninae</taxon>
        <taxon>Oedothorax</taxon>
    </lineage>
</organism>
<keyword evidence="2" id="KW-1185">Reference proteome</keyword>
<dbReference type="EMBL" id="JAFNEN010000358">
    <property type="protein sequence ID" value="KAG8184848.1"/>
    <property type="molecule type" value="Genomic_DNA"/>
</dbReference>
<reference evidence="1 2" key="1">
    <citation type="journal article" date="2022" name="Nat. Ecol. Evol.">
        <title>A masculinizing supergene underlies an exaggerated male reproductive morph in a spider.</title>
        <authorList>
            <person name="Hendrickx F."/>
            <person name="De Corte Z."/>
            <person name="Sonet G."/>
            <person name="Van Belleghem S.M."/>
            <person name="Kostlbacher S."/>
            <person name="Vangestel C."/>
        </authorList>
    </citation>
    <scope>NUCLEOTIDE SEQUENCE [LARGE SCALE GENOMIC DNA]</scope>
    <source>
        <strain evidence="1">W744_W776</strain>
    </source>
</reference>
<name>A0AAV6UM38_9ARAC</name>
<evidence type="ECO:0000313" key="1">
    <source>
        <dbReference type="EMBL" id="KAG8184848.1"/>
    </source>
</evidence>
<gene>
    <name evidence="1" type="ORF">JTE90_012096</name>
</gene>
<dbReference type="AlphaFoldDB" id="A0AAV6UM38"/>
<dbReference type="SUPFAM" id="SSF53098">
    <property type="entry name" value="Ribonuclease H-like"/>
    <property type="match status" value="1"/>
</dbReference>
<comment type="caution">
    <text evidence="1">The sequence shown here is derived from an EMBL/GenBank/DDBJ whole genome shotgun (WGS) entry which is preliminary data.</text>
</comment>
<sequence length="120" mass="13105">MPPAAKLVSCSEEGVSYFASQTTHCSCVPILNTFTSNHLYLNERLSSVTHKQQSLLLLTAAKPLILLLSSRTDPFFWSLQEKGKTVVLQWIPSHCGIPGNELAADSLAKKGCTIMQTRAS</sequence>
<dbReference type="InterPro" id="IPR036397">
    <property type="entry name" value="RNaseH_sf"/>
</dbReference>
<dbReference type="Proteomes" id="UP000827092">
    <property type="component" value="Unassembled WGS sequence"/>
</dbReference>
<evidence type="ECO:0000313" key="2">
    <source>
        <dbReference type="Proteomes" id="UP000827092"/>
    </source>
</evidence>
<dbReference type="GO" id="GO:0003676">
    <property type="term" value="F:nucleic acid binding"/>
    <property type="evidence" value="ECO:0007669"/>
    <property type="project" value="InterPro"/>
</dbReference>
<accession>A0AAV6UM38</accession>
<evidence type="ECO:0008006" key="3">
    <source>
        <dbReference type="Google" id="ProtNLM"/>
    </source>
</evidence>
<dbReference type="InterPro" id="IPR012337">
    <property type="entry name" value="RNaseH-like_sf"/>
</dbReference>
<dbReference type="Gene3D" id="3.30.420.10">
    <property type="entry name" value="Ribonuclease H-like superfamily/Ribonuclease H"/>
    <property type="match status" value="1"/>
</dbReference>